<keyword evidence="14" id="KW-1133">Transmembrane helix</keyword>
<gene>
    <name evidence="16" type="ORF">LWI29_005286</name>
</gene>
<evidence type="ECO:0000256" key="7">
    <source>
        <dbReference type="ARBA" id="ARBA00022729"/>
    </source>
</evidence>
<dbReference type="Pfam" id="PF04043">
    <property type="entry name" value="PMEI"/>
    <property type="match status" value="1"/>
</dbReference>
<dbReference type="PANTHER" id="PTHR31080">
    <property type="entry name" value="PECTINESTERASE INHIBITOR-LIKE"/>
    <property type="match status" value="1"/>
</dbReference>
<keyword evidence="8" id="KW-1015">Disulfide bond</keyword>
<evidence type="ECO:0000256" key="11">
    <source>
        <dbReference type="ARBA" id="ARBA00038471"/>
    </source>
</evidence>
<dbReference type="GO" id="GO:0071555">
    <property type="term" value="P:cell wall organization"/>
    <property type="evidence" value="ECO:0007669"/>
    <property type="project" value="UniProtKB-KW"/>
</dbReference>
<feature type="domain" description="Pectinesterase inhibitor" evidence="15">
    <location>
        <begin position="66"/>
        <end position="195"/>
    </location>
</feature>
<dbReference type="NCBIfam" id="TIGR01614">
    <property type="entry name" value="PME_inhib"/>
    <property type="match status" value="1"/>
</dbReference>
<keyword evidence="7" id="KW-0732">Signal</keyword>
<keyword evidence="6" id="KW-0964">Secreted</keyword>
<evidence type="ECO:0000256" key="10">
    <source>
        <dbReference type="ARBA" id="ARBA00023316"/>
    </source>
</evidence>
<dbReference type="Proteomes" id="UP001168877">
    <property type="component" value="Unassembled WGS sequence"/>
</dbReference>
<sequence>MDSINSFKGYGKVNELEERAFRRKTRKRIIILVVSSIVLLAVVIGAVVGVVVKNKNNPTSYSGPATISESLKAVCSSTQYPDSCYSSIASLEASNNNTHDPELIFKLSLQVAINELTKIHDYPTKLMDQTNDERVKAALTVCRTVFDDALDHLNDSMSSMQQGEKLLSPSKIDDIKTWLSSSITDQQTCLDSLKN</sequence>
<dbReference type="EC" id="3.1.1.11" evidence="4"/>
<keyword evidence="17" id="KW-1185">Reference proteome</keyword>
<dbReference type="GO" id="GO:0030599">
    <property type="term" value="F:pectinesterase activity"/>
    <property type="evidence" value="ECO:0007669"/>
    <property type="project" value="UniProtKB-EC"/>
</dbReference>
<evidence type="ECO:0000256" key="5">
    <source>
        <dbReference type="ARBA" id="ARBA00022512"/>
    </source>
</evidence>
<dbReference type="InterPro" id="IPR035513">
    <property type="entry name" value="Invertase/methylesterase_inhib"/>
</dbReference>
<evidence type="ECO:0000256" key="4">
    <source>
        <dbReference type="ARBA" id="ARBA00013229"/>
    </source>
</evidence>
<feature type="transmembrane region" description="Helical" evidence="14">
    <location>
        <begin position="29"/>
        <end position="52"/>
    </location>
</feature>
<comment type="catalytic activity">
    <reaction evidence="12">
        <text>[(1-&gt;4)-alpha-D-galacturonosyl methyl ester](n) + n H2O = [(1-&gt;4)-alpha-D-galacturonosyl](n) + n methanol + n H(+)</text>
        <dbReference type="Rhea" id="RHEA:22380"/>
        <dbReference type="Rhea" id="RHEA-COMP:14570"/>
        <dbReference type="Rhea" id="RHEA-COMP:14573"/>
        <dbReference type="ChEBI" id="CHEBI:15377"/>
        <dbReference type="ChEBI" id="CHEBI:15378"/>
        <dbReference type="ChEBI" id="CHEBI:17790"/>
        <dbReference type="ChEBI" id="CHEBI:140522"/>
        <dbReference type="ChEBI" id="CHEBI:140523"/>
        <dbReference type="EC" id="3.1.1.11"/>
    </reaction>
</comment>
<comment type="subcellular location">
    <subcellularLocation>
        <location evidence="1">Secreted</location>
        <location evidence="1">Cell wall</location>
    </subcellularLocation>
</comment>
<dbReference type="CDD" id="cd15798">
    <property type="entry name" value="PMEI-like_3"/>
    <property type="match status" value="1"/>
</dbReference>
<evidence type="ECO:0000256" key="14">
    <source>
        <dbReference type="SAM" id="Phobius"/>
    </source>
</evidence>
<proteinExistence type="inferred from homology"/>
<reference evidence="16" key="1">
    <citation type="journal article" date="2022" name="Plant J.">
        <title>Strategies of tolerance reflected in two North American maple genomes.</title>
        <authorList>
            <person name="McEvoy S.L."/>
            <person name="Sezen U.U."/>
            <person name="Trouern-Trend A."/>
            <person name="McMahon S.M."/>
            <person name="Schaberg P.G."/>
            <person name="Yang J."/>
            <person name="Wegrzyn J.L."/>
            <person name="Swenson N.G."/>
        </authorList>
    </citation>
    <scope>NUCLEOTIDE SEQUENCE</scope>
    <source>
        <strain evidence="16">NS2018</strain>
    </source>
</reference>
<keyword evidence="9" id="KW-0325">Glycoprotein</keyword>
<name>A0AA39VQZ1_ACESA</name>
<evidence type="ECO:0000313" key="17">
    <source>
        <dbReference type="Proteomes" id="UP001168877"/>
    </source>
</evidence>
<dbReference type="PANTHER" id="PTHR31080:SF303">
    <property type="entry name" value="PECTINESTERASE 1-LIKE"/>
    <property type="match status" value="1"/>
</dbReference>
<evidence type="ECO:0000256" key="9">
    <source>
        <dbReference type="ARBA" id="ARBA00023180"/>
    </source>
</evidence>
<comment type="function">
    <text evidence="13">Acts in the modification of cell walls via demethylesterification of cell wall pectin.</text>
</comment>
<evidence type="ECO:0000256" key="12">
    <source>
        <dbReference type="ARBA" id="ARBA00047928"/>
    </source>
</evidence>
<evidence type="ECO:0000256" key="6">
    <source>
        <dbReference type="ARBA" id="ARBA00022525"/>
    </source>
</evidence>
<evidence type="ECO:0000313" key="16">
    <source>
        <dbReference type="EMBL" id="KAK0595284.1"/>
    </source>
</evidence>
<dbReference type="AlphaFoldDB" id="A0AA39VQZ1"/>
<comment type="similarity">
    <text evidence="3">In the C-terminal section; belongs to the pectinesterase family.</text>
</comment>
<keyword evidence="14" id="KW-0472">Membrane</keyword>
<evidence type="ECO:0000256" key="13">
    <source>
        <dbReference type="ARBA" id="ARBA00057335"/>
    </source>
</evidence>
<dbReference type="EMBL" id="JAUESC010000004">
    <property type="protein sequence ID" value="KAK0595284.1"/>
    <property type="molecule type" value="Genomic_DNA"/>
</dbReference>
<comment type="similarity">
    <text evidence="2">In the N-terminal section; belongs to the PMEI family.</text>
</comment>
<comment type="caution">
    <text evidence="16">The sequence shown here is derived from an EMBL/GenBank/DDBJ whole genome shotgun (WGS) entry which is preliminary data.</text>
</comment>
<keyword evidence="14" id="KW-0812">Transmembrane</keyword>
<dbReference type="FunFam" id="1.20.140.40:FF:000010">
    <property type="entry name" value="Pectinesterase"/>
    <property type="match status" value="1"/>
</dbReference>
<dbReference type="Gene3D" id="1.20.140.40">
    <property type="entry name" value="Invertase/pectin methylesterase inhibitor family protein"/>
    <property type="match status" value="1"/>
</dbReference>
<dbReference type="InterPro" id="IPR051955">
    <property type="entry name" value="PME_Inhibitor"/>
</dbReference>
<keyword evidence="10" id="KW-0961">Cell wall biogenesis/degradation</keyword>
<dbReference type="InterPro" id="IPR006501">
    <property type="entry name" value="Pectinesterase_inhib_dom"/>
</dbReference>
<comment type="similarity">
    <text evidence="11">Belongs to the PMEI family.</text>
</comment>
<evidence type="ECO:0000259" key="15">
    <source>
        <dbReference type="SMART" id="SM00856"/>
    </source>
</evidence>
<dbReference type="SUPFAM" id="SSF101148">
    <property type="entry name" value="Plant invertase/pectin methylesterase inhibitor"/>
    <property type="match status" value="1"/>
</dbReference>
<reference evidence="16" key="2">
    <citation type="submission" date="2023-06" db="EMBL/GenBank/DDBJ databases">
        <authorList>
            <person name="Swenson N.G."/>
            <person name="Wegrzyn J.L."/>
            <person name="Mcevoy S.L."/>
        </authorList>
    </citation>
    <scope>NUCLEOTIDE SEQUENCE</scope>
    <source>
        <strain evidence="16">NS2018</strain>
        <tissue evidence="16">Leaf</tissue>
    </source>
</reference>
<evidence type="ECO:0000256" key="1">
    <source>
        <dbReference type="ARBA" id="ARBA00004191"/>
    </source>
</evidence>
<accession>A0AA39VQZ1</accession>
<evidence type="ECO:0000256" key="2">
    <source>
        <dbReference type="ARBA" id="ARBA00006027"/>
    </source>
</evidence>
<protein>
    <recommendedName>
        <fullName evidence="4">pectinesterase</fullName>
        <ecNumber evidence="4">3.1.1.11</ecNumber>
    </recommendedName>
</protein>
<organism evidence="16 17">
    <name type="scientific">Acer saccharum</name>
    <name type="common">Sugar maple</name>
    <dbReference type="NCBI Taxonomy" id="4024"/>
    <lineage>
        <taxon>Eukaryota</taxon>
        <taxon>Viridiplantae</taxon>
        <taxon>Streptophyta</taxon>
        <taxon>Embryophyta</taxon>
        <taxon>Tracheophyta</taxon>
        <taxon>Spermatophyta</taxon>
        <taxon>Magnoliopsida</taxon>
        <taxon>eudicotyledons</taxon>
        <taxon>Gunneridae</taxon>
        <taxon>Pentapetalae</taxon>
        <taxon>rosids</taxon>
        <taxon>malvids</taxon>
        <taxon>Sapindales</taxon>
        <taxon>Sapindaceae</taxon>
        <taxon>Hippocastanoideae</taxon>
        <taxon>Acereae</taxon>
        <taxon>Acer</taxon>
    </lineage>
</organism>
<dbReference type="SMART" id="SM00856">
    <property type="entry name" value="PMEI"/>
    <property type="match status" value="1"/>
</dbReference>
<keyword evidence="5" id="KW-0134">Cell wall</keyword>
<evidence type="ECO:0000256" key="3">
    <source>
        <dbReference type="ARBA" id="ARBA00007786"/>
    </source>
</evidence>
<evidence type="ECO:0000256" key="8">
    <source>
        <dbReference type="ARBA" id="ARBA00023157"/>
    </source>
</evidence>
<dbReference type="GO" id="GO:0004857">
    <property type="term" value="F:enzyme inhibitor activity"/>
    <property type="evidence" value="ECO:0007669"/>
    <property type="project" value="InterPro"/>
</dbReference>